<proteinExistence type="predicted"/>
<dbReference type="AlphaFoldDB" id="A0A2P2J2N8"/>
<reference evidence="1" key="1">
    <citation type="submission" date="2018-02" db="EMBL/GenBank/DDBJ databases">
        <title>Rhizophora mucronata_Transcriptome.</title>
        <authorList>
            <person name="Meera S.P."/>
            <person name="Sreeshan A."/>
            <person name="Augustine A."/>
        </authorList>
    </citation>
    <scope>NUCLEOTIDE SEQUENCE</scope>
    <source>
        <tissue evidence="1">Leaf</tissue>
    </source>
</reference>
<name>A0A2P2J2N8_RHIMU</name>
<accession>A0A2P2J2N8</accession>
<evidence type="ECO:0000313" key="1">
    <source>
        <dbReference type="EMBL" id="MBW87723.1"/>
    </source>
</evidence>
<protein>
    <submittedName>
        <fullName evidence="1">Uncharacterized protein</fullName>
    </submittedName>
</protein>
<sequence length="36" mass="4234">MQLMQVLRLPFWFSTSLTFPLILLEFKMGSYMACCS</sequence>
<organism evidence="1">
    <name type="scientific">Rhizophora mucronata</name>
    <name type="common">Asiatic mangrove</name>
    <dbReference type="NCBI Taxonomy" id="61149"/>
    <lineage>
        <taxon>Eukaryota</taxon>
        <taxon>Viridiplantae</taxon>
        <taxon>Streptophyta</taxon>
        <taxon>Embryophyta</taxon>
        <taxon>Tracheophyta</taxon>
        <taxon>Spermatophyta</taxon>
        <taxon>Magnoliopsida</taxon>
        <taxon>eudicotyledons</taxon>
        <taxon>Gunneridae</taxon>
        <taxon>Pentapetalae</taxon>
        <taxon>rosids</taxon>
        <taxon>fabids</taxon>
        <taxon>Malpighiales</taxon>
        <taxon>Rhizophoraceae</taxon>
        <taxon>Rhizophora</taxon>
    </lineage>
</organism>
<dbReference type="EMBL" id="GGEC01007240">
    <property type="protein sequence ID" value="MBW87723.1"/>
    <property type="molecule type" value="Transcribed_RNA"/>
</dbReference>